<dbReference type="AlphaFoldDB" id="A0A2G9C8I1"/>
<keyword evidence="1 2" id="KW-0443">Lipid metabolism</keyword>
<dbReference type="InterPro" id="IPR016035">
    <property type="entry name" value="Acyl_Trfase/lysoPLipase"/>
</dbReference>
<evidence type="ECO:0000313" key="7">
    <source>
        <dbReference type="Proteomes" id="UP000231501"/>
    </source>
</evidence>
<feature type="transmembrane region" description="Helical" evidence="4">
    <location>
        <begin position="175"/>
        <end position="201"/>
    </location>
</feature>
<dbReference type="GO" id="GO:0016787">
    <property type="term" value="F:hydrolase activity"/>
    <property type="evidence" value="ECO:0007669"/>
    <property type="project" value="UniProtKB-UniRule"/>
</dbReference>
<evidence type="ECO:0000259" key="5">
    <source>
        <dbReference type="PROSITE" id="PS51635"/>
    </source>
</evidence>
<keyword evidence="4" id="KW-0812">Transmembrane</keyword>
<keyword evidence="2" id="KW-0442">Lipid degradation</keyword>
<reference evidence="6 7" key="1">
    <citation type="submission" date="2017-11" db="EMBL/GenBank/DDBJ databases">
        <title>Draft genome sequence of Mitsuaria sp. HWN-4.</title>
        <authorList>
            <person name="Gundlapally S.R."/>
        </authorList>
    </citation>
    <scope>NUCLEOTIDE SEQUENCE [LARGE SCALE GENOMIC DNA]</scope>
    <source>
        <strain evidence="6 7">HWN-4</strain>
    </source>
</reference>
<name>A0A2G9C8I1_9BURK</name>
<evidence type="ECO:0000313" key="6">
    <source>
        <dbReference type="EMBL" id="PIM52685.1"/>
    </source>
</evidence>
<keyword evidence="4" id="KW-0472">Membrane</keyword>
<keyword evidence="4" id="KW-1133">Transmembrane helix</keyword>
<feature type="region of interest" description="Disordered" evidence="3">
    <location>
        <begin position="429"/>
        <end position="450"/>
    </location>
</feature>
<dbReference type="GO" id="GO:0016042">
    <property type="term" value="P:lipid catabolic process"/>
    <property type="evidence" value="ECO:0007669"/>
    <property type="project" value="UniProtKB-UniRule"/>
</dbReference>
<dbReference type="Proteomes" id="UP000231501">
    <property type="component" value="Unassembled WGS sequence"/>
</dbReference>
<organism evidence="6 7">
    <name type="scientific">Roseateles chitinivorans</name>
    <dbReference type="NCBI Taxonomy" id="2917965"/>
    <lineage>
        <taxon>Bacteria</taxon>
        <taxon>Pseudomonadati</taxon>
        <taxon>Pseudomonadota</taxon>
        <taxon>Betaproteobacteria</taxon>
        <taxon>Burkholderiales</taxon>
        <taxon>Sphaerotilaceae</taxon>
        <taxon>Roseateles</taxon>
    </lineage>
</organism>
<feature type="short sequence motif" description="GXSXG" evidence="2">
    <location>
        <begin position="49"/>
        <end position="53"/>
    </location>
</feature>
<gene>
    <name evidence="6" type="ORF">CS062_13620</name>
</gene>
<dbReference type="Gene3D" id="3.40.1090.10">
    <property type="entry name" value="Cytosolic phospholipase A2 catalytic domain"/>
    <property type="match status" value="1"/>
</dbReference>
<keyword evidence="2" id="KW-0378">Hydrolase</keyword>
<evidence type="ECO:0000256" key="4">
    <source>
        <dbReference type="SAM" id="Phobius"/>
    </source>
</evidence>
<evidence type="ECO:0000256" key="3">
    <source>
        <dbReference type="SAM" id="MobiDB-lite"/>
    </source>
</evidence>
<feature type="active site" description="Nucleophile" evidence="2">
    <location>
        <position position="51"/>
    </location>
</feature>
<comment type="caution">
    <text evidence="6">The sequence shown here is derived from an EMBL/GenBank/DDBJ whole genome shotgun (WGS) entry which is preliminary data.</text>
</comment>
<feature type="active site" description="Proton acceptor" evidence="2">
    <location>
        <position position="402"/>
    </location>
</feature>
<evidence type="ECO:0000256" key="2">
    <source>
        <dbReference type="PROSITE-ProRule" id="PRU01161"/>
    </source>
</evidence>
<feature type="transmembrane region" description="Helical" evidence="4">
    <location>
        <begin position="129"/>
        <end position="155"/>
    </location>
</feature>
<feature type="domain" description="PNPLA" evidence="5">
    <location>
        <begin position="19"/>
        <end position="415"/>
    </location>
</feature>
<sequence length="661" mass="70615">MHSDDKRQPEAGEVSHCDLVMKGGVTSGVIYPRLVAALADRYRFKNIGGTSAGAIAAGASAAAELGRQRGHGGAFDQLAKLPEELGAEVVGDRGRPGRSRLFTLFQPVPALRRHFDVMARALGKSRGQAVAAVVGGMLTLHAGAALAVAAGGLLLAWPALHLLIAESGASTALRWVAAVGLAGVAALTAATAVGVTAALFVRGLVRGLRDNGYGLCSGLSQPDQGGRTALTDWLHGYFNQLAGKSIDGPPLSFGDLWGPDPATRRIHLEVITSAVSQQMVYSIPFRPGTPMFYYDPQEWSRLFPPAVMAALAAPFAGGSDGPVIENAQGRELRPLPRHGELPVVVAIRMSLSFPLLLSAVPLYAVDWSRAANQRTQAEVRAAETAEARRRLRLRATRIWFSDGGIGSNMPLHLFDAMLPRHPTFAVNLKPPHPDHRIRPADAGNDGGRIYLPEDDRGGRLRYWPEPDLVPDWEERAAAAREKTPLAGLAGFLWSIVGTMQNWRDEILFPTPGFRDRIVQISQKPDEGGLNLTMASSTIATLADAGGLAAQRLIARFHPLGAEGGAGWDDHRRARLTTFLGVMQPATLEVVAAAGVPADWLVLLEDDSRYRRSSAMRAEAARFLTGLQALGAAVPLKQSGLPRTLDVGALKPVPQVRLVPRV</sequence>
<dbReference type="InterPro" id="IPR002641">
    <property type="entry name" value="PNPLA_dom"/>
</dbReference>
<feature type="short sequence motif" description="DGA/G" evidence="2">
    <location>
        <begin position="402"/>
        <end position="404"/>
    </location>
</feature>
<keyword evidence="7" id="KW-1185">Reference proteome</keyword>
<dbReference type="OrthoDB" id="9770965at2"/>
<dbReference type="PROSITE" id="PS51635">
    <property type="entry name" value="PNPLA"/>
    <property type="match status" value="1"/>
</dbReference>
<proteinExistence type="predicted"/>
<protein>
    <recommendedName>
        <fullName evidence="5">PNPLA domain-containing protein</fullName>
    </recommendedName>
</protein>
<evidence type="ECO:0000256" key="1">
    <source>
        <dbReference type="ARBA" id="ARBA00023098"/>
    </source>
</evidence>
<dbReference type="EMBL" id="PEOG01000033">
    <property type="protein sequence ID" value="PIM52685.1"/>
    <property type="molecule type" value="Genomic_DNA"/>
</dbReference>
<comment type="caution">
    <text evidence="2">Lacks conserved residue(s) required for the propagation of feature annotation.</text>
</comment>
<dbReference type="SUPFAM" id="SSF52151">
    <property type="entry name" value="FabD/lysophospholipase-like"/>
    <property type="match status" value="1"/>
</dbReference>
<accession>A0A2G9C8I1</accession>